<dbReference type="Proteomes" id="UP000250043">
    <property type="component" value="Unassembled WGS sequence"/>
</dbReference>
<accession>A0A8E2AZF9</accession>
<sequence>MPRSCIDIIEHADTDTSRALPGETMACCLGTSGYVLPSQDSLRSVADSTIESPGLDIALDNLPGTEGSEDSVGFIAENVLINDACSHSRRSRVLRPLQRRIKSALEGLRGLIPPFLLDCALSTSRAFGSPLSTANSQSSLHPVGRTLEPLPRPYDVLWRPLRRTASLLSCRAVRPPDALCDFTPEDVFGPIVPVGSRDWPTRRCCEHDDDGTDDEEAASDRLIAGKFDPLAVPTPRERYPFLPESPTPGEQLAEHIFETSRISVMSDIGSYESISGYEGDISTAEELLLRQASAVHTVRSTNPSANSGQQFSGFRRRCTES</sequence>
<gene>
    <name evidence="2" type="ORF">OBBRIDRAFT_834637</name>
</gene>
<evidence type="ECO:0000313" key="3">
    <source>
        <dbReference type="Proteomes" id="UP000250043"/>
    </source>
</evidence>
<organism evidence="2 3">
    <name type="scientific">Obba rivulosa</name>
    <dbReference type="NCBI Taxonomy" id="1052685"/>
    <lineage>
        <taxon>Eukaryota</taxon>
        <taxon>Fungi</taxon>
        <taxon>Dikarya</taxon>
        <taxon>Basidiomycota</taxon>
        <taxon>Agaricomycotina</taxon>
        <taxon>Agaricomycetes</taxon>
        <taxon>Polyporales</taxon>
        <taxon>Gelatoporiaceae</taxon>
        <taxon>Obba</taxon>
    </lineage>
</organism>
<keyword evidence="3" id="KW-1185">Reference proteome</keyword>
<proteinExistence type="predicted"/>
<dbReference type="EMBL" id="KV722395">
    <property type="protein sequence ID" value="OCH90917.1"/>
    <property type="molecule type" value="Genomic_DNA"/>
</dbReference>
<protein>
    <submittedName>
        <fullName evidence="2">Uncharacterized protein</fullName>
    </submittedName>
</protein>
<dbReference type="AlphaFoldDB" id="A0A8E2AZF9"/>
<evidence type="ECO:0000313" key="2">
    <source>
        <dbReference type="EMBL" id="OCH90917.1"/>
    </source>
</evidence>
<feature type="region of interest" description="Disordered" evidence="1">
    <location>
        <begin position="299"/>
        <end position="321"/>
    </location>
</feature>
<name>A0A8E2AZF9_9APHY</name>
<evidence type="ECO:0000256" key="1">
    <source>
        <dbReference type="SAM" id="MobiDB-lite"/>
    </source>
</evidence>
<reference evidence="2 3" key="1">
    <citation type="submission" date="2016-07" db="EMBL/GenBank/DDBJ databases">
        <title>Draft genome of the white-rot fungus Obba rivulosa 3A-2.</title>
        <authorList>
            <consortium name="DOE Joint Genome Institute"/>
            <person name="Miettinen O."/>
            <person name="Riley R."/>
            <person name="Acob R."/>
            <person name="Barry K."/>
            <person name="Cullen D."/>
            <person name="De Vries R."/>
            <person name="Hainaut M."/>
            <person name="Hatakka A."/>
            <person name="Henrissat B."/>
            <person name="Hilden K."/>
            <person name="Kuo R."/>
            <person name="Labutti K."/>
            <person name="Lipzen A."/>
            <person name="Makela M.R."/>
            <person name="Sandor L."/>
            <person name="Spatafora J.W."/>
            <person name="Grigoriev I.V."/>
            <person name="Hibbett D.S."/>
        </authorList>
    </citation>
    <scope>NUCLEOTIDE SEQUENCE [LARGE SCALE GENOMIC DNA]</scope>
    <source>
        <strain evidence="2 3">3A-2</strain>
    </source>
</reference>
<feature type="compositionally biased region" description="Polar residues" evidence="1">
    <location>
        <begin position="299"/>
        <end position="312"/>
    </location>
</feature>